<dbReference type="SUPFAM" id="SSF52087">
    <property type="entry name" value="CRAL/TRIO domain"/>
    <property type="match status" value="1"/>
</dbReference>
<dbReference type="SMART" id="SM01100">
    <property type="entry name" value="CRAL_TRIO_N"/>
    <property type="match status" value="1"/>
</dbReference>
<name>A0A8H6VXW9_MYCCL</name>
<dbReference type="PANTHER" id="PTHR45657:SF3">
    <property type="entry name" value="TRANSPORTER, PUTATIVE (AFU_ORTHOLOGUE AFUA_5G09260)-RELATED"/>
    <property type="match status" value="1"/>
</dbReference>
<evidence type="ECO:0000259" key="1">
    <source>
        <dbReference type="PROSITE" id="PS50191"/>
    </source>
</evidence>
<organism evidence="2 3">
    <name type="scientific">Mycena chlorophos</name>
    <name type="common">Agaric fungus</name>
    <name type="synonym">Agaricus chlorophos</name>
    <dbReference type="NCBI Taxonomy" id="658473"/>
    <lineage>
        <taxon>Eukaryota</taxon>
        <taxon>Fungi</taxon>
        <taxon>Dikarya</taxon>
        <taxon>Basidiomycota</taxon>
        <taxon>Agaricomycotina</taxon>
        <taxon>Agaricomycetes</taxon>
        <taxon>Agaricomycetidae</taxon>
        <taxon>Agaricales</taxon>
        <taxon>Marasmiineae</taxon>
        <taxon>Mycenaceae</taxon>
        <taxon>Mycena</taxon>
    </lineage>
</organism>
<dbReference type="Pfam" id="PF03765">
    <property type="entry name" value="CRAL_TRIO_N"/>
    <property type="match status" value="1"/>
</dbReference>
<evidence type="ECO:0000313" key="3">
    <source>
        <dbReference type="Proteomes" id="UP000613580"/>
    </source>
</evidence>
<dbReference type="InterPro" id="IPR051026">
    <property type="entry name" value="PI/PC_transfer"/>
</dbReference>
<dbReference type="SUPFAM" id="SSF46938">
    <property type="entry name" value="CRAL/TRIO N-terminal domain"/>
    <property type="match status" value="1"/>
</dbReference>
<dbReference type="Pfam" id="PF00650">
    <property type="entry name" value="CRAL_TRIO"/>
    <property type="match status" value="1"/>
</dbReference>
<protein>
    <submittedName>
        <fullName evidence="2">CRAL-TRIO domain-containing protein</fullName>
    </submittedName>
</protein>
<dbReference type="PROSITE" id="PS50191">
    <property type="entry name" value="CRAL_TRIO"/>
    <property type="match status" value="1"/>
</dbReference>
<feature type="domain" description="CRAL-TRIO" evidence="1">
    <location>
        <begin position="585"/>
        <end position="783"/>
    </location>
</feature>
<keyword evidence="3" id="KW-1185">Reference proteome</keyword>
<proteinExistence type="predicted"/>
<dbReference type="OrthoDB" id="30289at2759"/>
<evidence type="ECO:0000313" key="2">
    <source>
        <dbReference type="EMBL" id="KAF7295936.1"/>
    </source>
</evidence>
<dbReference type="EMBL" id="JACAZE010000018">
    <property type="protein sequence ID" value="KAF7295936.1"/>
    <property type="molecule type" value="Genomic_DNA"/>
</dbReference>
<dbReference type="Gene3D" id="1.10.8.20">
    <property type="entry name" value="N-terminal domain of phosphatidylinositol transfer protein sec14p"/>
    <property type="match status" value="1"/>
</dbReference>
<dbReference type="InterPro" id="IPR001251">
    <property type="entry name" value="CRAL-TRIO_dom"/>
</dbReference>
<gene>
    <name evidence="2" type="ORF">HMN09_01137600</name>
</gene>
<sequence>MARPELPPELIAHVVALVEDNTTLKDACLAALVFREPCQKRLFRRLDIQVMATQGSKTCRRVAEFFGDPSHSHLIDFVAELWLAMGRSSSTTPAAGPEDAHMLTFALDTLKNVRILQLCTSPWVSSVHWTDVPSFFTGAIVDHVRGPGAKHLSHVALAWLVVVPHDFVCYLLATFSTVSLESVLLDLERTGPADDPSLNPPLPVATALQRLSLVFFDILRPSRSSMRQTLTRYMHSLRVLVVQGTICHEHLCHIHDTLHELCSNTPVLEYLALDFTFAPGWDQAAYMNLAQSASRAALPRLPFLKHFTLAFQYERLTGRFILIEALPLLLPSLLANASDRFPSLTTLVIKMAVLDVPIQRDPSIIYAPPKPLSFLDDILPQYGIRACWVLLKNRMDAGHRRSMDERHSEAFVDALRTVLPRTASQSRGLRVLRLGDPELGECVIGTKLSENPGETSPDSRLQCRADILVALTYACRRLFPFPTPTNPSLVAQRSDMAAEEQLAGHLGHLSPEQETKFSEFKTVCTKEGLWVPGMTRTSLDEAALLRFLRARKFEVPDALKQLQETETWRATNRMDELYDTLDVVAYEDARKVYHQWTGRRDLLGRPVYVYEISHLKNNMSAFESSSKILKSPSSTASDGAPTQPIPGKLRVLCGLYENMSEFVLPLCSAVPSRPSPHTPITSTAHIVDVSGVGLMGFWNLKNHMQAASALATAHYPETLSQIYLLGTPSFFPTVWGWIKRWFDPGTTSKIHILSQAEMGPTLRAMMRPEDLPKKYGGELEWEYGMYPSLDTELGKVVPGLKMGDGKGKDGEWVKGPLRWVAEEGGKAKVVARGFVGGNQRDEVVAVVEART</sequence>
<dbReference type="Gene3D" id="3.40.525.10">
    <property type="entry name" value="CRAL-TRIO lipid binding domain"/>
    <property type="match status" value="1"/>
</dbReference>
<reference evidence="2" key="1">
    <citation type="submission" date="2020-05" db="EMBL/GenBank/DDBJ databases">
        <title>Mycena genomes resolve the evolution of fungal bioluminescence.</title>
        <authorList>
            <person name="Tsai I.J."/>
        </authorList>
    </citation>
    <scope>NUCLEOTIDE SEQUENCE</scope>
    <source>
        <strain evidence="2">110903Hualien_Pintung</strain>
    </source>
</reference>
<dbReference type="InterPro" id="IPR036865">
    <property type="entry name" value="CRAL-TRIO_dom_sf"/>
</dbReference>
<dbReference type="Proteomes" id="UP000613580">
    <property type="component" value="Unassembled WGS sequence"/>
</dbReference>
<dbReference type="AlphaFoldDB" id="A0A8H6VXW9"/>
<dbReference type="InterPro" id="IPR011074">
    <property type="entry name" value="CRAL/TRIO_N_dom"/>
</dbReference>
<accession>A0A8H6VXW9</accession>
<dbReference type="SMART" id="SM00516">
    <property type="entry name" value="SEC14"/>
    <property type="match status" value="1"/>
</dbReference>
<dbReference type="CDD" id="cd00170">
    <property type="entry name" value="SEC14"/>
    <property type="match status" value="1"/>
</dbReference>
<dbReference type="PANTHER" id="PTHR45657">
    <property type="entry name" value="CRAL-TRIO DOMAIN-CONTAINING PROTEIN YKL091C-RELATED"/>
    <property type="match status" value="1"/>
</dbReference>
<dbReference type="InterPro" id="IPR036273">
    <property type="entry name" value="CRAL/TRIO_N_dom_sf"/>
</dbReference>
<comment type="caution">
    <text evidence="2">The sequence shown here is derived from an EMBL/GenBank/DDBJ whole genome shotgun (WGS) entry which is preliminary data.</text>
</comment>